<organism evidence="3 4">
    <name type="scientific">Trichomonascus ciferrii</name>
    <dbReference type="NCBI Taxonomy" id="44093"/>
    <lineage>
        <taxon>Eukaryota</taxon>
        <taxon>Fungi</taxon>
        <taxon>Dikarya</taxon>
        <taxon>Ascomycota</taxon>
        <taxon>Saccharomycotina</taxon>
        <taxon>Dipodascomycetes</taxon>
        <taxon>Dipodascales</taxon>
        <taxon>Trichomonascaceae</taxon>
        <taxon>Trichomonascus</taxon>
        <taxon>Trichomonascus ciferrii complex</taxon>
    </lineage>
</organism>
<feature type="domain" description="Peroxin/Ferlin" evidence="2">
    <location>
        <begin position="167"/>
        <end position="202"/>
    </location>
</feature>
<sequence>MTGDGSFSEERLGVGLIKVPEPAVIKGSGTSSRKTRELERMGAGTGRHSIYEGLARVHTNLTNLRDMSLPENIDVEDALGDEEEEEDYGPHSVVDRCFEHQRGCFIFGFPFFSANSLMPLVDPKPYTTDKGVMVTGGASSYLLPDVSWKWSWKRWYVDMSLDVDDQGWAYSWRFGSKSWHGVHVWLQSFVRRRQWIRKREKIPCEDTKILFKHGEGAIPFDVRPALSSRAPSSSMWIKTMDTSEIHTVSQLELALQDARLDRERIAILVNFMHDERNMHALWSIANDENDKYIATILDSFKYADSKSHLITHLQKPYSFSDPEHEEVYRLLVDNFQDFINQTGYYNPNLFILENTDLFYLFFEASQSHGGAGGWPPAKPNPGAVFWGHAPRPPGLASLEAMGSSVSFLERNTIQQCPKRVEERKKLKKVSPNLELPILLNTKEGVHAMTELITAGRKHDTAKLEVRQINQSSSRQLEATRATSKQADSSESGSDCR</sequence>
<dbReference type="InterPro" id="IPR051513">
    <property type="entry name" value="Tectonin_beta-prop"/>
</dbReference>
<protein>
    <recommendedName>
        <fullName evidence="2">Peroxin/Ferlin domain-containing protein</fullName>
    </recommendedName>
</protein>
<evidence type="ECO:0000313" key="4">
    <source>
        <dbReference type="Proteomes" id="UP000761534"/>
    </source>
</evidence>
<evidence type="ECO:0000256" key="1">
    <source>
        <dbReference type="SAM" id="MobiDB-lite"/>
    </source>
</evidence>
<name>A0A642VAM5_9ASCO</name>
<dbReference type="InterPro" id="IPR006614">
    <property type="entry name" value="Peroxin/Ferlin"/>
</dbReference>
<dbReference type="VEuPathDB" id="FungiDB:TRICI_002861"/>
<dbReference type="OrthoDB" id="72441at2759"/>
<gene>
    <name evidence="3" type="ORF">TRICI_002861</name>
</gene>
<keyword evidence="4" id="KW-1185">Reference proteome</keyword>
<dbReference type="EMBL" id="SWFS01000197">
    <property type="protein sequence ID" value="KAA8914698.1"/>
    <property type="molecule type" value="Genomic_DNA"/>
</dbReference>
<comment type="caution">
    <text evidence="3">The sequence shown here is derived from an EMBL/GenBank/DDBJ whole genome shotgun (WGS) entry which is preliminary data.</text>
</comment>
<dbReference type="AlphaFoldDB" id="A0A642VAM5"/>
<dbReference type="PANTHER" id="PTHR23250:SF1">
    <property type="entry name" value="TECTONIN BETA-PROPELLER REPEAT-CONTAINING PROTEIN 1"/>
    <property type="match status" value="1"/>
</dbReference>
<accession>A0A642VAM5</accession>
<dbReference type="GO" id="GO:0016020">
    <property type="term" value="C:membrane"/>
    <property type="evidence" value="ECO:0007669"/>
    <property type="project" value="InterPro"/>
</dbReference>
<dbReference type="Proteomes" id="UP000761534">
    <property type="component" value="Unassembled WGS sequence"/>
</dbReference>
<evidence type="ECO:0000259" key="2">
    <source>
        <dbReference type="SMART" id="SM00694"/>
    </source>
</evidence>
<proteinExistence type="predicted"/>
<dbReference type="SMART" id="SM00694">
    <property type="entry name" value="DysFC"/>
    <property type="match status" value="1"/>
</dbReference>
<feature type="region of interest" description="Disordered" evidence="1">
    <location>
        <begin position="467"/>
        <end position="496"/>
    </location>
</feature>
<dbReference type="PANTHER" id="PTHR23250">
    <property type="entry name" value="DYSFERLIN-RELATED"/>
    <property type="match status" value="1"/>
</dbReference>
<evidence type="ECO:0000313" key="3">
    <source>
        <dbReference type="EMBL" id="KAA8914698.1"/>
    </source>
</evidence>
<reference evidence="3" key="1">
    <citation type="journal article" date="2019" name="G3 (Bethesda)">
        <title>Genome Assemblies of Two Rare Opportunistic Yeast Pathogens: Diutina rugosa (syn. Candida rugosa) and Trichomonascus ciferrii (syn. Candida ciferrii).</title>
        <authorList>
            <person name="Mixao V."/>
            <person name="Saus E."/>
            <person name="Hansen A.P."/>
            <person name="Lass-Florl C."/>
            <person name="Gabaldon T."/>
        </authorList>
    </citation>
    <scope>NUCLEOTIDE SEQUENCE</scope>
    <source>
        <strain evidence="3">CBS 4856</strain>
    </source>
</reference>